<dbReference type="PANTHER" id="PTHR36435:SF1">
    <property type="entry name" value="CAAX AMINO TERMINAL PROTEASE FAMILY PROTEIN"/>
    <property type="match status" value="1"/>
</dbReference>
<reference evidence="2 3" key="1">
    <citation type="journal article" date="2019" name="Nat. Med.">
        <title>A library of human gut bacterial isolates paired with longitudinal multiomics data enables mechanistic microbiome research.</title>
        <authorList>
            <person name="Poyet M."/>
            <person name="Groussin M."/>
            <person name="Gibbons S.M."/>
            <person name="Avila-Pacheco J."/>
            <person name="Jiang X."/>
            <person name="Kearney S.M."/>
            <person name="Perrotta A.R."/>
            <person name="Berdy B."/>
            <person name="Zhao S."/>
            <person name="Lieberman T.D."/>
            <person name="Swanson P.K."/>
            <person name="Smith M."/>
            <person name="Roesemann S."/>
            <person name="Alexander J.E."/>
            <person name="Rich S.A."/>
            <person name="Livny J."/>
            <person name="Vlamakis H."/>
            <person name="Clish C."/>
            <person name="Bullock K."/>
            <person name="Deik A."/>
            <person name="Scott J."/>
            <person name="Pierce K.A."/>
            <person name="Xavier R.J."/>
            <person name="Alm E.J."/>
        </authorList>
    </citation>
    <scope>NUCLEOTIDE SEQUENCE [LARGE SCALE GENOMIC DNA]</scope>
    <source>
        <strain evidence="2 3">BIOML-A198</strain>
    </source>
</reference>
<feature type="domain" description="CAAX prenyl protease 2/Lysostaphin resistance protein A-like" evidence="1">
    <location>
        <begin position="125"/>
        <end position="214"/>
    </location>
</feature>
<gene>
    <name evidence="2" type="ORF">GMA92_00750</name>
</gene>
<dbReference type="GO" id="GO:0080120">
    <property type="term" value="P:CAAX-box protein maturation"/>
    <property type="evidence" value="ECO:0007669"/>
    <property type="project" value="UniProtKB-ARBA"/>
</dbReference>
<dbReference type="Pfam" id="PF02517">
    <property type="entry name" value="Rce1-like"/>
    <property type="match status" value="1"/>
</dbReference>
<evidence type="ECO:0000313" key="2">
    <source>
        <dbReference type="EMBL" id="MTK19967.1"/>
    </source>
</evidence>
<name>A0A173R1T8_9FIRM</name>
<organism evidence="2 3">
    <name type="scientific">Turicibacter sanguinis</name>
    <dbReference type="NCBI Taxonomy" id="154288"/>
    <lineage>
        <taxon>Bacteria</taxon>
        <taxon>Bacillati</taxon>
        <taxon>Bacillota</taxon>
        <taxon>Erysipelotrichia</taxon>
        <taxon>Erysipelotrichales</taxon>
        <taxon>Turicibacteraceae</taxon>
        <taxon>Turicibacter</taxon>
    </lineage>
</organism>
<accession>A0A173R1T8</accession>
<protein>
    <submittedName>
        <fullName evidence="2">CPBP family intramembrane metalloprotease</fullName>
    </submittedName>
</protein>
<comment type="caution">
    <text evidence="2">The sequence shown here is derived from an EMBL/GenBank/DDBJ whole genome shotgun (WGS) entry which is preliminary data.</text>
</comment>
<dbReference type="Proteomes" id="UP000487649">
    <property type="component" value="Unassembled WGS sequence"/>
</dbReference>
<dbReference type="OrthoDB" id="8607342at2"/>
<proteinExistence type="predicted"/>
<dbReference type="GeneID" id="60060007"/>
<dbReference type="EMBL" id="WMQE01000001">
    <property type="protein sequence ID" value="MTK19967.1"/>
    <property type="molecule type" value="Genomic_DNA"/>
</dbReference>
<evidence type="ECO:0000313" key="3">
    <source>
        <dbReference type="Proteomes" id="UP000487649"/>
    </source>
</evidence>
<dbReference type="PANTHER" id="PTHR36435">
    <property type="entry name" value="SLR1288 PROTEIN"/>
    <property type="match status" value="1"/>
</dbReference>
<keyword evidence="2" id="KW-0482">Metalloprotease</keyword>
<dbReference type="GO" id="GO:0004175">
    <property type="term" value="F:endopeptidase activity"/>
    <property type="evidence" value="ECO:0007669"/>
    <property type="project" value="UniProtKB-ARBA"/>
</dbReference>
<keyword evidence="2" id="KW-0378">Hydrolase</keyword>
<dbReference type="InterPro" id="IPR003675">
    <property type="entry name" value="Rce1/LyrA-like_dom"/>
</dbReference>
<evidence type="ECO:0000259" key="1">
    <source>
        <dbReference type="Pfam" id="PF02517"/>
    </source>
</evidence>
<dbReference type="InterPro" id="IPR052710">
    <property type="entry name" value="CAAX_protease"/>
</dbReference>
<sequence length="224" mass="25334">MNLRQSKSVLLIFSYVFVMFLLPYVTLYGISALFNISDPIALQVYTNLVSYLVLVAITLLLFGKELLTELKEIKSTGKYLRAVLVGWIILWGCSILANLIVMAITQSEESSVNQQVIEQCMNIYPVLMGITTVLFAPLVEEVVFRYTIMKGFLNRPWIGIALSSFLFGMIHVISAGDFIYAIPYIAMGFALGYAYYKNQNIWYSIGVHLFQNLFSTIILISSMQ</sequence>
<dbReference type="GO" id="GO:0008237">
    <property type="term" value="F:metallopeptidase activity"/>
    <property type="evidence" value="ECO:0007669"/>
    <property type="project" value="UniProtKB-KW"/>
</dbReference>
<dbReference type="RefSeq" id="WP_006783798.1">
    <property type="nucleotide sequence ID" value="NZ_CABJBH010000008.1"/>
</dbReference>
<keyword evidence="2" id="KW-0645">Protease</keyword>
<dbReference type="AlphaFoldDB" id="A0A173R1T8"/>